<dbReference type="GO" id="GO:0006355">
    <property type="term" value="P:regulation of DNA-templated transcription"/>
    <property type="evidence" value="ECO:0007669"/>
    <property type="project" value="InterPro"/>
</dbReference>
<feature type="domain" description="PTS EIIB type-2" evidence="4">
    <location>
        <begin position="398"/>
        <end position="488"/>
    </location>
</feature>
<dbReference type="PANTHER" id="PTHR30185:SF12">
    <property type="entry name" value="TRANSCRIPTIONAL REGULATOR MANR"/>
    <property type="match status" value="1"/>
</dbReference>
<keyword evidence="1" id="KW-0808">Transferase</keyword>
<dbReference type="InterPro" id="IPR036388">
    <property type="entry name" value="WH-like_DNA-bd_sf"/>
</dbReference>
<dbReference type="CDD" id="cd05568">
    <property type="entry name" value="PTS_IIB_bgl_like"/>
    <property type="match status" value="1"/>
</dbReference>
<keyword evidence="2" id="KW-0677">Repeat</keyword>
<dbReference type="Gene3D" id="1.10.1790.10">
    <property type="entry name" value="PRD domain"/>
    <property type="match status" value="1"/>
</dbReference>
<dbReference type="Gene3D" id="1.10.10.10">
    <property type="entry name" value="Winged helix-like DNA-binding domain superfamily/Winged helix DNA-binding domain"/>
    <property type="match status" value="1"/>
</dbReference>
<name>A0A644WDW0_9ZZZZ</name>
<dbReference type="AlphaFoldDB" id="A0A644WDW0"/>
<sequence length="677" mass="78802">MLSGRMLKLIEYLQINNVSTYKEVSIELDIKERHIRYDVDRINDLLKLNRMPLIEKQSKGMIIFPKDIDISTITKENDFIYSQEERASLILLILLIDNASLKINKLSFDFQVSRSTIKNDMSFLEDELSKKNIKISYTDHFFLEGLKNNRVSLMNNEFKKYIHLLKEDESNLNAFEDYAVKIIKKAFASVSLKDVIKWIDELLENMNCILTDDSYKWYVSNIFVVIWFILKGKENPLELTISSYSCDGYNEFIEKLEKVINMKIDNRKQKVLIRLLNYINKDAGLDEDIDLIYIETIVSNLIVSMSNEMDIDFNKDTILVDGLINHIVPLIKRVSSRINICDEVFSILSEKDMQVFEAVSKVIKQIDRLKDIKNYDEITYLTIHFIASIKRLTKSLNKKILLVCGHGYGTTTILKETLLNEYQINIIDTIPVYKLATYDNWEKIDCIISTTKLNLLNKKEYVVVNPLLSEQDYINLDRIGIQRKKILANYYSINEKLSFLNDKDRIKVLEVIKKEFGYQSVLMPSKINKLSDLLISDCIEMIEEKKAWKEIVKEGTKLLERQKFIDKRYEKDIINTMETVGFYSVTDEYFALLHGKGGDGVNCSCMSLIVSKEPIEFGDKKVKIIFCLASKDKKEHIPAVIVLMKMIKNTNLIEKLENANSLIEIKEILFKSELEVV</sequence>
<comment type="caution">
    <text evidence="6">The sequence shown here is derived from an EMBL/GenBank/DDBJ whole genome shotgun (WGS) entry which is preliminary data.</text>
</comment>
<dbReference type="InterPro" id="IPR002178">
    <property type="entry name" value="PTS_EIIA_type-2_dom"/>
</dbReference>
<dbReference type="InterPro" id="IPR013011">
    <property type="entry name" value="PTS_EIIB_2"/>
</dbReference>
<evidence type="ECO:0000256" key="1">
    <source>
        <dbReference type="ARBA" id="ARBA00022679"/>
    </source>
</evidence>
<dbReference type="PROSITE" id="PS51372">
    <property type="entry name" value="PRD_2"/>
    <property type="match status" value="1"/>
</dbReference>
<evidence type="ECO:0008006" key="7">
    <source>
        <dbReference type="Google" id="ProtNLM"/>
    </source>
</evidence>
<gene>
    <name evidence="6" type="ORF">SDC9_46740</name>
</gene>
<accession>A0A644WDW0</accession>
<dbReference type="InterPro" id="IPR036634">
    <property type="entry name" value="PRD_sf"/>
</dbReference>
<dbReference type="PROSITE" id="PS51094">
    <property type="entry name" value="PTS_EIIA_TYPE_2"/>
    <property type="match status" value="1"/>
</dbReference>
<reference evidence="6" key="1">
    <citation type="submission" date="2019-08" db="EMBL/GenBank/DDBJ databases">
        <authorList>
            <person name="Kucharzyk K."/>
            <person name="Murdoch R.W."/>
            <person name="Higgins S."/>
            <person name="Loffler F."/>
        </authorList>
    </citation>
    <scope>NUCLEOTIDE SEQUENCE</scope>
</reference>
<dbReference type="InterPro" id="IPR011608">
    <property type="entry name" value="PRD"/>
</dbReference>
<dbReference type="Pfam" id="PF00359">
    <property type="entry name" value="PTS_EIIA_2"/>
    <property type="match status" value="1"/>
</dbReference>
<evidence type="ECO:0000259" key="3">
    <source>
        <dbReference type="PROSITE" id="PS51094"/>
    </source>
</evidence>
<evidence type="ECO:0000259" key="5">
    <source>
        <dbReference type="PROSITE" id="PS51372"/>
    </source>
</evidence>
<dbReference type="SUPFAM" id="SSF55804">
    <property type="entry name" value="Phoshotransferase/anion transport protein"/>
    <property type="match status" value="1"/>
</dbReference>
<dbReference type="Gene3D" id="3.40.50.2300">
    <property type="match status" value="1"/>
</dbReference>
<dbReference type="GO" id="GO:0008982">
    <property type="term" value="F:protein-N(PI)-phosphohistidine-sugar phosphotransferase activity"/>
    <property type="evidence" value="ECO:0007669"/>
    <property type="project" value="InterPro"/>
</dbReference>
<dbReference type="InterPro" id="IPR036095">
    <property type="entry name" value="PTS_EIIB-like_sf"/>
</dbReference>
<feature type="domain" description="PRD" evidence="5">
    <location>
        <begin position="289"/>
        <end position="395"/>
    </location>
</feature>
<protein>
    <recommendedName>
        <fullName evidence="7">PTS system EIIA component</fullName>
    </recommendedName>
</protein>
<proteinExistence type="predicted"/>
<dbReference type="PROSITE" id="PS51099">
    <property type="entry name" value="PTS_EIIB_TYPE_2"/>
    <property type="match status" value="1"/>
</dbReference>
<evidence type="ECO:0000313" key="6">
    <source>
        <dbReference type="EMBL" id="MPM00514.1"/>
    </source>
</evidence>
<dbReference type="PANTHER" id="PTHR30185">
    <property type="entry name" value="CRYPTIC BETA-GLUCOSIDE BGL OPERON ANTITERMINATOR"/>
    <property type="match status" value="1"/>
</dbReference>
<dbReference type="Pfam" id="PF00874">
    <property type="entry name" value="PRD"/>
    <property type="match status" value="1"/>
</dbReference>
<feature type="domain" description="PTS EIIA type-2" evidence="3">
    <location>
        <begin position="532"/>
        <end position="672"/>
    </location>
</feature>
<dbReference type="GO" id="GO:0009401">
    <property type="term" value="P:phosphoenolpyruvate-dependent sugar phosphotransferase system"/>
    <property type="evidence" value="ECO:0007669"/>
    <property type="project" value="InterPro"/>
</dbReference>
<dbReference type="SUPFAM" id="SSF63520">
    <property type="entry name" value="PTS-regulatory domain, PRD"/>
    <property type="match status" value="1"/>
</dbReference>
<dbReference type="Gene3D" id="3.40.930.10">
    <property type="entry name" value="Mannitol-specific EII, Chain A"/>
    <property type="match status" value="1"/>
</dbReference>
<dbReference type="EMBL" id="VSSQ01000735">
    <property type="protein sequence ID" value="MPM00514.1"/>
    <property type="molecule type" value="Genomic_DNA"/>
</dbReference>
<dbReference type="InterPro" id="IPR016152">
    <property type="entry name" value="PTrfase/Anion_transptr"/>
</dbReference>
<evidence type="ECO:0000259" key="4">
    <source>
        <dbReference type="PROSITE" id="PS51099"/>
    </source>
</evidence>
<dbReference type="SUPFAM" id="SSF52794">
    <property type="entry name" value="PTS system IIB component-like"/>
    <property type="match status" value="1"/>
</dbReference>
<organism evidence="6">
    <name type="scientific">bioreactor metagenome</name>
    <dbReference type="NCBI Taxonomy" id="1076179"/>
    <lineage>
        <taxon>unclassified sequences</taxon>
        <taxon>metagenomes</taxon>
        <taxon>ecological metagenomes</taxon>
    </lineage>
</organism>
<evidence type="ECO:0000256" key="2">
    <source>
        <dbReference type="ARBA" id="ARBA00022737"/>
    </source>
</evidence>
<dbReference type="InterPro" id="IPR050661">
    <property type="entry name" value="BglG_antiterminators"/>
</dbReference>